<sequence length="347" mass="40216">MKPTQFYFASTPLNILLACSIAKANQVPNRQAVLLLIDQTLNETQNLYYQAILKWPDSPFTQVFILSFKQKSLLNKIAYRKQVLQQINTLILQYQPCQLFTGNDRRIEFQYAHSLMLKKKPQAFSTYYEDGLFSYLPRKAKWIENWISRPVNRLVYGNWRELPESAGFSSKINQVYAAFPDLICSELKQKKVVKLPNNFASKPMQALACQLLNLNQHMSQAIELQDCAMVLILPHESNYQNIDRYKQKIMALLPAKHKPVLIKYHPRNTTTDALNLAQLPQITLLNPLIPFEFYLPYFKQTKIVGDLSAALLTSKWLRPELEVACITPAKDDRRSQLYKQLGIQFLV</sequence>
<name>A0ABY7AJB5_9ALTE</name>
<dbReference type="EMBL" id="CP109965">
    <property type="protein sequence ID" value="WAJ69680.1"/>
    <property type="molecule type" value="Genomic_DNA"/>
</dbReference>
<dbReference type="RefSeq" id="WP_268073964.1">
    <property type="nucleotide sequence ID" value="NZ_CP109965.1"/>
</dbReference>
<gene>
    <name evidence="2" type="ORF">OLW01_11015</name>
</gene>
<proteinExistence type="predicted"/>
<dbReference type="InterPro" id="IPR010866">
    <property type="entry name" value="A-2_8-polyST"/>
</dbReference>
<evidence type="ECO:0000313" key="3">
    <source>
        <dbReference type="Proteomes" id="UP001163726"/>
    </source>
</evidence>
<feature type="chain" id="PRO_5045386747" evidence="1">
    <location>
        <begin position="25"/>
        <end position="347"/>
    </location>
</feature>
<organism evidence="2 3">
    <name type="scientific">Catenovulum adriaticum</name>
    <dbReference type="NCBI Taxonomy" id="2984846"/>
    <lineage>
        <taxon>Bacteria</taxon>
        <taxon>Pseudomonadati</taxon>
        <taxon>Pseudomonadota</taxon>
        <taxon>Gammaproteobacteria</taxon>
        <taxon>Alteromonadales</taxon>
        <taxon>Alteromonadaceae</taxon>
        <taxon>Catenovulum</taxon>
    </lineage>
</organism>
<evidence type="ECO:0000313" key="2">
    <source>
        <dbReference type="EMBL" id="WAJ69680.1"/>
    </source>
</evidence>
<evidence type="ECO:0000256" key="1">
    <source>
        <dbReference type="SAM" id="SignalP"/>
    </source>
</evidence>
<reference evidence="2" key="1">
    <citation type="submission" date="2022-10" db="EMBL/GenBank/DDBJ databases">
        <title>Catenovulum adriacola sp. nov. isolated in the Harbour of Susak.</title>
        <authorList>
            <person name="Schoch T."/>
            <person name="Reich S.J."/>
            <person name="Stoeferle S."/>
            <person name="Flaiz M."/>
            <person name="Kazda M."/>
            <person name="Riedel C.U."/>
            <person name="Duerre P."/>
        </authorList>
    </citation>
    <scope>NUCLEOTIDE SEQUENCE</scope>
    <source>
        <strain evidence="2">TS8</strain>
    </source>
</reference>
<keyword evidence="3" id="KW-1185">Reference proteome</keyword>
<dbReference type="Pfam" id="PF07388">
    <property type="entry name" value="A-2_8-polyST"/>
    <property type="match status" value="1"/>
</dbReference>
<dbReference type="Gene3D" id="3.40.50.11110">
    <property type="entry name" value="Sialyltransferase, C-terminal GT-B Rossman nucleotide-binding domain"/>
    <property type="match status" value="1"/>
</dbReference>
<accession>A0ABY7AJB5</accession>
<feature type="signal peptide" evidence="1">
    <location>
        <begin position="1"/>
        <end position="24"/>
    </location>
</feature>
<dbReference type="PROSITE" id="PS51257">
    <property type="entry name" value="PROKAR_LIPOPROTEIN"/>
    <property type="match status" value="1"/>
</dbReference>
<dbReference type="Proteomes" id="UP001163726">
    <property type="component" value="Chromosome"/>
</dbReference>
<keyword evidence="1" id="KW-0732">Signal</keyword>
<protein>
    <submittedName>
        <fullName evidence="2">Alpha-2,8-polysialyltransferase family protein</fullName>
    </submittedName>
</protein>